<dbReference type="EMBL" id="CAJPIJ010000124">
    <property type="protein sequence ID" value="CAG1982081.1"/>
    <property type="molecule type" value="Genomic_DNA"/>
</dbReference>
<accession>A0A9N8WP36</accession>
<dbReference type="AlphaFoldDB" id="A0A9N8WP36"/>
<name>A0A9N8WP36_GIBZA</name>
<proteinExistence type="predicted"/>
<reference evidence="1" key="1">
    <citation type="submission" date="2021-03" db="EMBL/GenBank/DDBJ databases">
        <authorList>
            <person name="Alouane T."/>
            <person name="Langin T."/>
            <person name="Bonhomme L."/>
        </authorList>
    </citation>
    <scope>NUCLEOTIDE SEQUENCE</scope>
    <source>
        <strain evidence="1">MDC_Fg202</strain>
    </source>
</reference>
<comment type="caution">
    <text evidence="1">The sequence shown here is derived from an EMBL/GenBank/DDBJ whole genome shotgun (WGS) entry which is preliminary data.</text>
</comment>
<protein>
    <submittedName>
        <fullName evidence="1">Uncharacterized protein</fullName>
    </submittedName>
</protein>
<evidence type="ECO:0000313" key="1">
    <source>
        <dbReference type="EMBL" id="CAG1982081.1"/>
    </source>
</evidence>
<organism evidence="1 2">
    <name type="scientific">Gibberella zeae</name>
    <name type="common">Wheat head blight fungus</name>
    <name type="synonym">Fusarium graminearum</name>
    <dbReference type="NCBI Taxonomy" id="5518"/>
    <lineage>
        <taxon>Eukaryota</taxon>
        <taxon>Fungi</taxon>
        <taxon>Dikarya</taxon>
        <taxon>Ascomycota</taxon>
        <taxon>Pezizomycotina</taxon>
        <taxon>Sordariomycetes</taxon>
        <taxon>Hypocreomycetidae</taxon>
        <taxon>Hypocreales</taxon>
        <taxon>Nectriaceae</taxon>
        <taxon>Fusarium</taxon>
    </lineage>
</organism>
<dbReference type="Proteomes" id="UP000746612">
    <property type="component" value="Unassembled WGS sequence"/>
</dbReference>
<evidence type="ECO:0000313" key="2">
    <source>
        <dbReference type="Proteomes" id="UP000746612"/>
    </source>
</evidence>
<gene>
    <name evidence="1" type="ORF">MDCFG202_LOCUS218644</name>
</gene>
<sequence length="101" mass="11876">MWFEITTIRPGQISLSLLLSAQPRKLLAKSDLSVILPSYFHCYNKLLLAMMNSHMLLIDTYILSIIDRFILPGLDFQVICSYMEYILYTHKLWYETKTPNN</sequence>